<evidence type="ECO:0000256" key="11">
    <source>
        <dbReference type="PROSITE-ProRule" id="PRU00042"/>
    </source>
</evidence>
<feature type="domain" description="C2H2-type" evidence="13">
    <location>
        <begin position="776"/>
        <end position="803"/>
    </location>
</feature>
<dbReference type="GO" id="GO:0005634">
    <property type="term" value="C:nucleus"/>
    <property type="evidence" value="ECO:0007669"/>
    <property type="project" value="UniProtKB-SubCell"/>
</dbReference>
<comment type="similarity">
    <text evidence="2">Belongs to the krueppel C2H2-type zinc-finger protein family.</text>
</comment>
<dbReference type="InterPro" id="IPR050758">
    <property type="entry name" value="Znf_C2H2-type"/>
</dbReference>
<evidence type="ECO:0000256" key="1">
    <source>
        <dbReference type="ARBA" id="ARBA00004123"/>
    </source>
</evidence>
<organism evidence="14 15">
    <name type="scientific">Falco tinnunculus</name>
    <name type="common">Common kestrel</name>
    <dbReference type="NCBI Taxonomy" id="100819"/>
    <lineage>
        <taxon>Eukaryota</taxon>
        <taxon>Metazoa</taxon>
        <taxon>Chordata</taxon>
        <taxon>Craniata</taxon>
        <taxon>Vertebrata</taxon>
        <taxon>Euteleostomi</taxon>
        <taxon>Archelosauria</taxon>
        <taxon>Archosauria</taxon>
        <taxon>Dinosauria</taxon>
        <taxon>Saurischia</taxon>
        <taxon>Theropoda</taxon>
        <taxon>Coelurosauria</taxon>
        <taxon>Aves</taxon>
        <taxon>Neognathae</taxon>
        <taxon>Neoaves</taxon>
        <taxon>Telluraves</taxon>
        <taxon>Australaves</taxon>
        <taxon>Falconiformes</taxon>
        <taxon>Falconidae</taxon>
        <taxon>Falco</taxon>
    </lineage>
</organism>
<comment type="subcellular location">
    <subcellularLocation>
        <location evidence="1">Nucleus</location>
    </subcellularLocation>
</comment>
<dbReference type="GO" id="GO:0003677">
    <property type="term" value="F:DNA binding"/>
    <property type="evidence" value="ECO:0007669"/>
    <property type="project" value="UniProtKB-KW"/>
</dbReference>
<evidence type="ECO:0000256" key="2">
    <source>
        <dbReference type="ARBA" id="ARBA00006991"/>
    </source>
</evidence>
<keyword evidence="10" id="KW-0539">Nucleus</keyword>
<accession>A0A8C4UJG2</accession>
<dbReference type="FunFam" id="3.30.160.60:FF:000185">
    <property type="entry name" value="zinc finger protein 319"/>
    <property type="match status" value="1"/>
</dbReference>
<dbReference type="FunFam" id="3.30.160.60:FF:000322">
    <property type="entry name" value="GDNF-inducible zinc finger protein 1"/>
    <property type="match status" value="1"/>
</dbReference>
<reference evidence="14" key="1">
    <citation type="submission" date="2025-08" db="UniProtKB">
        <authorList>
            <consortium name="Ensembl"/>
        </authorList>
    </citation>
    <scope>IDENTIFICATION</scope>
</reference>
<proteinExistence type="inferred from homology"/>
<feature type="compositionally biased region" description="Basic residues" evidence="12">
    <location>
        <begin position="428"/>
        <end position="444"/>
    </location>
</feature>
<keyword evidence="6" id="KW-0862">Zinc</keyword>
<keyword evidence="9" id="KW-0804">Transcription</keyword>
<dbReference type="Gene3D" id="3.30.160.60">
    <property type="entry name" value="Classic Zinc Finger"/>
    <property type="match status" value="7"/>
</dbReference>
<dbReference type="PROSITE" id="PS00028">
    <property type="entry name" value="ZINC_FINGER_C2H2_1"/>
    <property type="match status" value="6"/>
</dbReference>
<keyword evidence="4" id="KW-0677">Repeat</keyword>
<evidence type="ECO:0000256" key="6">
    <source>
        <dbReference type="ARBA" id="ARBA00022833"/>
    </source>
</evidence>
<feature type="domain" description="C2H2-type" evidence="13">
    <location>
        <begin position="1001"/>
        <end position="1028"/>
    </location>
</feature>
<feature type="region of interest" description="Disordered" evidence="12">
    <location>
        <begin position="224"/>
        <end position="243"/>
    </location>
</feature>
<feature type="domain" description="C2H2-type" evidence="13">
    <location>
        <begin position="901"/>
        <end position="928"/>
    </location>
</feature>
<dbReference type="OMA" id="THLKLHC"/>
<keyword evidence="8" id="KW-0238">DNA-binding</keyword>
<dbReference type="PROSITE" id="PS50157">
    <property type="entry name" value="ZINC_FINGER_C2H2_2"/>
    <property type="match status" value="11"/>
</dbReference>
<feature type="domain" description="C2H2-type" evidence="13">
    <location>
        <begin position="560"/>
        <end position="587"/>
    </location>
</feature>
<evidence type="ECO:0000259" key="13">
    <source>
        <dbReference type="PROSITE" id="PS50157"/>
    </source>
</evidence>
<dbReference type="PANTHER" id="PTHR23234">
    <property type="entry name" value="ZNF44 PROTEIN"/>
    <property type="match status" value="1"/>
</dbReference>
<name>A0A8C4UJG2_FALTI</name>
<feature type="domain" description="C2H2-type" evidence="13">
    <location>
        <begin position="957"/>
        <end position="984"/>
    </location>
</feature>
<dbReference type="OrthoDB" id="5383296at2759"/>
<evidence type="ECO:0000256" key="4">
    <source>
        <dbReference type="ARBA" id="ARBA00022737"/>
    </source>
</evidence>
<evidence type="ECO:0000256" key="5">
    <source>
        <dbReference type="ARBA" id="ARBA00022771"/>
    </source>
</evidence>
<feature type="region of interest" description="Disordered" evidence="12">
    <location>
        <begin position="428"/>
        <end position="450"/>
    </location>
</feature>
<evidence type="ECO:0000256" key="7">
    <source>
        <dbReference type="ARBA" id="ARBA00023015"/>
    </source>
</evidence>
<feature type="compositionally biased region" description="Basic and acidic residues" evidence="12">
    <location>
        <begin position="224"/>
        <end position="233"/>
    </location>
</feature>
<dbReference type="InterPro" id="IPR036236">
    <property type="entry name" value="Znf_C2H2_sf"/>
</dbReference>
<dbReference type="InterPro" id="IPR013087">
    <property type="entry name" value="Znf_C2H2_type"/>
</dbReference>
<evidence type="ECO:0000313" key="15">
    <source>
        <dbReference type="Proteomes" id="UP000694562"/>
    </source>
</evidence>
<dbReference type="FunFam" id="3.30.160.60:FF:000446">
    <property type="entry name" value="Zinc finger protein"/>
    <property type="match status" value="1"/>
</dbReference>
<evidence type="ECO:0000313" key="14">
    <source>
        <dbReference type="Ensembl" id="ENSFTIP00000014041.1"/>
    </source>
</evidence>
<reference evidence="14" key="2">
    <citation type="submission" date="2025-09" db="UniProtKB">
        <authorList>
            <consortium name="Ensembl"/>
        </authorList>
    </citation>
    <scope>IDENTIFICATION</scope>
</reference>
<keyword evidence="7" id="KW-0805">Transcription regulation</keyword>
<dbReference type="SUPFAM" id="SSF57667">
    <property type="entry name" value="beta-beta-alpha zinc fingers"/>
    <property type="match status" value="5"/>
</dbReference>
<evidence type="ECO:0000256" key="12">
    <source>
        <dbReference type="SAM" id="MobiDB-lite"/>
    </source>
</evidence>
<dbReference type="PANTHER" id="PTHR23234:SF10">
    <property type="entry name" value="RIKEN CDNA 6720489N17 GENE-RELATED"/>
    <property type="match status" value="1"/>
</dbReference>
<sequence length="1051" mass="119723">MSVKQGSSELAGDSESNVFEIVLPITILVLSDDDFLWAEAEEQAASLPELRKESKQEGHLNNRVFLKSDVTPANDSDGLSILEENKPASNKDCSVKYSEEPWVAESACNNHFDLLSDHCDADTDKYRQNDMLPTLSCKPQLTEVNKTSDGEKCDSDDGFQIRLPLSSADSEGRDDTIGTSGQLTLTVVSQHEEELVSVASVLSDGGQETQPEIHKEMEAVVKMEDPDSSKNGENEANNIKGSKYEDETLSSLLEHGLKEEPKFTYNCSAPLLNDCSPNSEELLKDVGKLETNTSPSAASNTTGEHICETLRPRAKKRYRKQKVVSPHVSPKEFQSQQEGLACLSNSVTIKRLSKASCSLNKNERLNLKCRLCNSVCKSTTHLKKHIYSAHKYKKIHKSYFCKRIFLFSVNLKNRLKFRKKITTLQKARKNRINARKVRQRRSKERKSDTKKKESKYEKFFIRIERDFTPLGVPISFSCKICFFASSKPRIFIHHMKGHKERPPYQCPQCDYSCASLSYLLNHMYWHAGYKLYQCRFCTFFSLYYASMVRHSYVHTGTKLYSCEFCQFEFTGTTGLNRHRRLCAGKEACQEQQLHLGGRKRTQRPLKNYTCGECNIVFYTRGRLSFHKKCHEQFKATANSYTNRSNEYHKSKICESDSDSKDCVSLSLSGKENCLNGGMLASEVEFERADDVWDNKKMCSGKKFPENSHGSSSLPVIGNKSEAPLNSYNTDAIISKEGHLFDSKACHSQVQDDNAYHKFVENLKDVWPLNLSTFKMYKCQHCNYATAVHSDFKLHLEIHTDGRPFVCKECNKTFKTSNHLQKHSVTHIKDGYEFGHSFYVDNSLENLELCRKISLCPERDFAFLEGSNGIHSLHGSEVCGLQPDVRRGKENHLLAQSQPQFYQCAECEYATYVLGNLEVHVRTHTGEKPYSCGVCQKKFRTSSHLRRHSVTHFNIGYLKCRSCDYSTNKWLSLKKHLASHSSEESSSTGWLCEQKLLPFKIHTCEVCGYCTARNGNLKLHLRIHRGEKPFKCGQCAVAFRTSSHLKRHLLTH</sequence>
<feature type="domain" description="C2H2-type" evidence="13">
    <location>
        <begin position="608"/>
        <end position="635"/>
    </location>
</feature>
<protein>
    <recommendedName>
        <fullName evidence="13">C2H2-type domain-containing protein</fullName>
    </recommendedName>
</protein>
<feature type="domain" description="C2H2-type" evidence="13">
    <location>
        <begin position="804"/>
        <end position="831"/>
    </location>
</feature>
<feature type="domain" description="C2H2-type" evidence="13">
    <location>
        <begin position="532"/>
        <end position="559"/>
    </location>
</feature>
<dbReference type="FunFam" id="3.30.160.60:FF:000624">
    <property type="entry name" value="zinc finger protein 697"/>
    <property type="match status" value="1"/>
</dbReference>
<keyword evidence="15" id="KW-1185">Reference proteome</keyword>
<keyword evidence="3" id="KW-0479">Metal-binding</keyword>
<evidence type="ECO:0000256" key="8">
    <source>
        <dbReference type="ARBA" id="ARBA00023125"/>
    </source>
</evidence>
<evidence type="ECO:0000256" key="9">
    <source>
        <dbReference type="ARBA" id="ARBA00023163"/>
    </source>
</evidence>
<feature type="domain" description="C2H2-type" evidence="13">
    <location>
        <begin position="1029"/>
        <end position="1051"/>
    </location>
</feature>
<evidence type="ECO:0000256" key="10">
    <source>
        <dbReference type="ARBA" id="ARBA00023242"/>
    </source>
</evidence>
<feature type="domain" description="C2H2-type" evidence="13">
    <location>
        <begin position="504"/>
        <end position="531"/>
    </location>
</feature>
<dbReference type="AlphaFoldDB" id="A0A8C4UJG2"/>
<dbReference type="Pfam" id="PF00096">
    <property type="entry name" value="zf-C2H2"/>
    <property type="match status" value="5"/>
</dbReference>
<dbReference type="Ensembl" id="ENSFTIT00000014638.1">
    <property type="protein sequence ID" value="ENSFTIP00000014041.1"/>
    <property type="gene ID" value="ENSFTIG00000009335.1"/>
</dbReference>
<feature type="domain" description="C2H2-type" evidence="13">
    <location>
        <begin position="929"/>
        <end position="951"/>
    </location>
</feature>
<evidence type="ECO:0000256" key="3">
    <source>
        <dbReference type="ARBA" id="ARBA00022723"/>
    </source>
</evidence>
<dbReference type="SMART" id="SM00355">
    <property type="entry name" value="ZnF_C2H2"/>
    <property type="match status" value="13"/>
</dbReference>
<keyword evidence="5 11" id="KW-0863">Zinc-finger</keyword>
<dbReference type="GO" id="GO:0008270">
    <property type="term" value="F:zinc ion binding"/>
    <property type="evidence" value="ECO:0007669"/>
    <property type="project" value="UniProtKB-KW"/>
</dbReference>
<dbReference type="Proteomes" id="UP000694562">
    <property type="component" value="Unplaced"/>
</dbReference>